<dbReference type="EMBL" id="CAJPEX010000897">
    <property type="protein sequence ID" value="CAG0917558.1"/>
    <property type="molecule type" value="Genomic_DNA"/>
</dbReference>
<evidence type="ECO:0000256" key="1">
    <source>
        <dbReference type="ARBA" id="ARBA00004123"/>
    </source>
</evidence>
<dbReference type="GO" id="GO:0070525">
    <property type="term" value="P:tRNA threonylcarbamoyladenosine metabolic process"/>
    <property type="evidence" value="ECO:0007669"/>
    <property type="project" value="TreeGrafter"/>
</dbReference>
<evidence type="ECO:0000256" key="8">
    <source>
        <dbReference type="ARBA" id="ARBA00076355"/>
    </source>
</evidence>
<keyword evidence="10" id="KW-1185">Reference proteome</keyword>
<dbReference type="GO" id="GO:0000408">
    <property type="term" value="C:EKC/KEOPS complex"/>
    <property type="evidence" value="ECO:0007669"/>
    <property type="project" value="TreeGrafter"/>
</dbReference>
<dbReference type="GO" id="GO:0005737">
    <property type="term" value="C:cytoplasm"/>
    <property type="evidence" value="ECO:0007669"/>
    <property type="project" value="UniProtKB-SubCell"/>
</dbReference>
<evidence type="ECO:0000256" key="6">
    <source>
        <dbReference type="ARBA" id="ARBA00023242"/>
    </source>
</evidence>
<evidence type="ECO:0000256" key="5">
    <source>
        <dbReference type="ARBA" id="ARBA00022694"/>
    </source>
</evidence>
<dbReference type="Gene3D" id="3.30.310.50">
    <property type="entry name" value="Alpha-D-phosphohexomutase, C-terminal domain"/>
    <property type="match status" value="1"/>
</dbReference>
<keyword evidence="4" id="KW-0963">Cytoplasm</keyword>
<keyword evidence="5" id="KW-0819">tRNA processing</keyword>
<dbReference type="GO" id="GO:0005634">
    <property type="term" value="C:nucleus"/>
    <property type="evidence" value="ECO:0007669"/>
    <property type="project" value="UniProtKB-SubCell"/>
</dbReference>
<comment type="function">
    <text evidence="7">Component of the EKC/KEOPS complex that is required for the formation of a threonylcarbamoyl group on adenosine at position 37 (t(6)A37) in tRNAs that read codons beginning with adenine. The complex is probably involved in the transfer of the threonylcarbamoyl moiety of threonylcarbamoyl-AMP (TC-AMP) to the N6 group of A37. LAGE3 functions as a dimerization module for the complex.</text>
</comment>
<evidence type="ECO:0000256" key="4">
    <source>
        <dbReference type="ARBA" id="ARBA00022490"/>
    </source>
</evidence>
<dbReference type="Pfam" id="PF09341">
    <property type="entry name" value="Pcc1"/>
    <property type="match status" value="1"/>
</dbReference>
<dbReference type="InterPro" id="IPR015419">
    <property type="entry name" value="CTAG/Pcc1"/>
</dbReference>
<dbReference type="GO" id="GO:0008033">
    <property type="term" value="P:tRNA processing"/>
    <property type="evidence" value="ECO:0007669"/>
    <property type="project" value="UniProtKB-KW"/>
</dbReference>
<dbReference type="OrthoDB" id="10025739at2759"/>
<evidence type="ECO:0000256" key="2">
    <source>
        <dbReference type="ARBA" id="ARBA00004496"/>
    </source>
</evidence>
<dbReference type="PANTHER" id="PTHR31283:SF5">
    <property type="entry name" value="EKC_KEOPS COMPLEX SUBUNIT LAGE3"/>
    <property type="match status" value="1"/>
</dbReference>
<comment type="subcellular location">
    <subcellularLocation>
        <location evidence="2">Cytoplasm</location>
    </subcellularLocation>
    <subcellularLocation>
        <location evidence="1">Nucleus</location>
    </subcellularLocation>
</comment>
<comment type="similarity">
    <text evidence="3">Belongs to the CTAG/PCC1 family.</text>
</comment>
<keyword evidence="6" id="KW-0539">Nucleus</keyword>
<organism evidence="9">
    <name type="scientific">Notodromas monacha</name>
    <dbReference type="NCBI Taxonomy" id="399045"/>
    <lineage>
        <taxon>Eukaryota</taxon>
        <taxon>Metazoa</taxon>
        <taxon>Ecdysozoa</taxon>
        <taxon>Arthropoda</taxon>
        <taxon>Crustacea</taxon>
        <taxon>Oligostraca</taxon>
        <taxon>Ostracoda</taxon>
        <taxon>Podocopa</taxon>
        <taxon>Podocopida</taxon>
        <taxon>Cypridocopina</taxon>
        <taxon>Cypridoidea</taxon>
        <taxon>Cyprididae</taxon>
        <taxon>Notodromas</taxon>
    </lineage>
</organism>
<name>A0A7R9GE65_9CRUS</name>
<reference evidence="9" key="1">
    <citation type="submission" date="2020-11" db="EMBL/GenBank/DDBJ databases">
        <authorList>
            <person name="Tran Van P."/>
        </authorList>
    </citation>
    <scope>NUCLEOTIDE SEQUENCE</scope>
</reference>
<dbReference type="AlphaFoldDB" id="A0A7R9GE65"/>
<evidence type="ECO:0000256" key="3">
    <source>
        <dbReference type="ARBA" id="ARBA00007073"/>
    </source>
</evidence>
<dbReference type="FunFam" id="3.30.310.50:FF:000005">
    <property type="entry name" value="L antigen family member 3"/>
    <property type="match status" value="1"/>
</dbReference>
<evidence type="ECO:0000256" key="7">
    <source>
        <dbReference type="ARBA" id="ARBA00053047"/>
    </source>
</evidence>
<evidence type="ECO:0000313" key="10">
    <source>
        <dbReference type="Proteomes" id="UP000678499"/>
    </source>
</evidence>
<accession>A0A7R9GE65</accession>
<proteinExistence type="inferred from homology"/>
<dbReference type="Proteomes" id="UP000678499">
    <property type="component" value="Unassembled WGS sequence"/>
</dbReference>
<evidence type="ECO:0000313" key="9">
    <source>
        <dbReference type="EMBL" id="CAD7277406.1"/>
    </source>
</evidence>
<dbReference type="PANTHER" id="PTHR31283">
    <property type="entry name" value="EKC/KEOPS COMPLEX SUBUNIT PCC1 FAMILY MEMBER"/>
    <property type="match status" value="1"/>
</dbReference>
<dbReference type="EMBL" id="OA882934">
    <property type="protein sequence ID" value="CAD7277406.1"/>
    <property type="molecule type" value="Genomic_DNA"/>
</dbReference>
<gene>
    <name evidence="9" type="ORF">NMOB1V02_LOCUS5139</name>
</gene>
<sequence>MPEELRSYAFGVLEFILPTFSLHHDRRNLDNIFGSAFVMLETVSPTREQTCFDLLKPTDEKGVKKSQDKVMGMENVCSRKWINQMNDRVSPVVGNGEGDALNCVSAIDSDKNCCMTLVIPFESEKEALVVFRSVSVDPEPPRSSAKRELRLVHPNRIHADLVAKDFRSLRASCTSLLDSIKLVCDTIQEFRP</sequence>
<protein>
    <recommendedName>
        <fullName evidence="8">L antigen family member 3</fullName>
    </recommendedName>
</protein>